<dbReference type="InterPro" id="IPR052698">
    <property type="entry name" value="MoCofactor_Util/Proc"/>
</dbReference>
<sequence length="334" mass="35836">MSNQLSAMLGAWHKDRTGTEWVLGTIYKTEGSAYRKAGAMMMINGRGEQFGLLSGGCLEADIIRNARRAMVSEKTVKLVYDGNDEDDLSFRLGVGCGGTVYIMLQPVTVQNDLGLADLCAALHNRQSGFYRQQIDQPGGYFSETPNVVGHHAHVEGAAGEERLVTPIRPEPHILLVGGGLDARPVVHIAREMGWQVSLADPRPANARAEHFSNVAAIFRTLNHDLASYVNTNRVDAAILMSHSIPIDGKALNILASSSVRHVSALGPAHRFEQVLGEAGLARAQLPFSVQSPAGLPLGGELPESIALSMLAGIHQALHALYTKADVPVMVRAAE</sequence>
<gene>
    <name evidence="3" type="ORF">TMES_16905</name>
</gene>
<reference evidence="3 4" key="1">
    <citation type="submission" date="2014-03" db="EMBL/GenBank/DDBJ databases">
        <title>The draft genome sequence of Thalassospira mesophila JCM 18969.</title>
        <authorList>
            <person name="Lai Q."/>
            <person name="Shao Z."/>
        </authorList>
    </citation>
    <scope>NUCLEOTIDE SEQUENCE [LARGE SCALE GENOMIC DNA]</scope>
    <source>
        <strain evidence="3 4">JCM 18969</strain>
    </source>
</reference>
<dbReference type="Pfam" id="PF13478">
    <property type="entry name" value="XdhC_C"/>
    <property type="match status" value="1"/>
</dbReference>
<accession>A0A1Y2KXB5</accession>
<name>A0A1Y2KXB5_9PROT</name>
<comment type="caution">
    <text evidence="3">The sequence shown here is derived from an EMBL/GenBank/DDBJ whole genome shotgun (WGS) entry which is preliminary data.</text>
</comment>
<evidence type="ECO:0000313" key="4">
    <source>
        <dbReference type="Proteomes" id="UP000193391"/>
    </source>
</evidence>
<dbReference type="Pfam" id="PF02625">
    <property type="entry name" value="XdhC_CoxI"/>
    <property type="match status" value="1"/>
</dbReference>
<feature type="domain" description="XdhC- CoxI" evidence="1">
    <location>
        <begin position="17"/>
        <end position="80"/>
    </location>
</feature>
<dbReference type="EMBL" id="JFKA01000009">
    <property type="protein sequence ID" value="OSQ36752.1"/>
    <property type="molecule type" value="Genomic_DNA"/>
</dbReference>
<feature type="domain" description="XdhC Rossmann" evidence="2">
    <location>
        <begin position="174"/>
        <end position="313"/>
    </location>
</feature>
<organism evidence="3 4">
    <name type="scientific">Thalassospira mesophila</name>
    <dbReference type="NCBI Taxonomy" id="1293891"/>
    <lineage>
        <taxon>Bacteria</taxon>
        <taxon>Pseudomonadati</taxon>
        <taxon>Pseudomonadota</taxon>
        <taxon>Alphaproteobacteria</taxon>
        <taxon>Rhodospirillales</taxon>
        <taxon>Thalassospiraceae</taxon>
        <taxon>Thalassospira</taxon>
    </lineage>
</organism>
<dbReference type="InterPro" id="IPR003777">
    <property type="entry name" value="XdhC_CoxI"/>
</dbReference>
<dbReference type="Gene3D" id="3.40.50.720">
    <property type="entry name" value="NAD(P)-binding Rossmann-like Domain"/>
    <property type="match status" value="1"/>
</dbReference>
<evidence type="ECO:0000259" key="1">
    <source>
        <dbReference type="Pfam" id="PF02625"/>
    </source>
</evidence>
<dbReference type="PANTHER" id="PTHR30388:SF4">
    <property type="entry name" value="MOLYBDENUM COFACTOR INSERTION CHAPERONE PAOD"/>
    <property type="match status" value="1"/>
</dbReference>
<proteinExistence type="predicted"/>
<dbReference type="RefSeq" id="WP_085584732.1">
    <property type="nucleotide sequence ID" value="NZ_JFKA01000009.1"/>
</dbReference>
<protein>
    <submittedName>
        <fullName evidence="3">Xanthine dehydrogenase</fullName>
    </submittedName>
</protein>
<dbReference type="InterPro" id="IPR027051">
    <property type="entry name" value="XdhC_Rossmann_dom"/>
</dbReference>
<dbReference type="OrthoDB" id="9815497at2"/>
<evidence type="ECO:0000313" key="3">
    <source>
        <dbReference type="EMBL" id="OSQ36752.1"/>
    </source>
</evidence>
<evidence type="ECO:0000259" key="2">
    <source>
        <dbReference type="Pfam" id="PF13478"/>
    </source>
</evidence>
<keyword evidence="4" id="KW-1185">Reference proteome</keyword>
<dbReference type="STRING" id="1293891.TMES_16905"/>
<dbReference type="AlphaFoldDB" id="A0A1Y2KXB5"/>
<dbReference type="PANTHER" id="PTHR30388">
    <property type="entry name" value="ALDEHYDE OXIDOREDUCTASE MOLYBDENUM COFACTOR ASSEMBLY PROTEIN"/>
    <property type="match status" value="1"/>
</dbReference>
<dbReference type="Proteomes" id="UP000193391">
    <property type="component" value="Unassembled WGS sequence"/>
</dbReference>